<evidence type="ECO:0000313" key="3">
    <source>
        <dbReference type="EMBL" id="UQZ84712.1"/>
    </source>
</evidence>
<keyword evidence="2" id="KW-0472">Membrane</keyword>
<dbReference type="EMBL" id="CP027059">
    <property type="protein sequence ID" value="UQZ84712.1"/>
    <property type="molecule type" value="Genomic_DNA"/>
</dbReference>
<sequence length="574" mass="66178">MSSERVIDRADLRAIESNLSNLRGEIQYVSNQVQSVGEYVENVGQEVQKAQARIDALARDFHEFVQRDQMAKNLQLAETRLVKVRQELETNFGHYGEVRRRVTGILQAVDVRLVKKETIENTTEEHMLAAPRYWLAPCLIALAAWLNDNKELAERAMMEALRRDDEKTSLFFALVTRRGSRYKASREWLDRYFALQNPHELEREIIILIDGFTNGIFGPEARTKCAKHVEAWIEELAQKVGFVEEQQRRWKEALLSKVQKLDGTAYPYLRQYSGTWSDLEQSLQGAKLHDIIHDYFHNIFNKEIVPAKSIAVAVDAMLDTLVSKFDDEELPLRREERLNSLIVEENGDRGAAQHRFDSEKTLEERVDFTQLLTNFAMHPETSYASLATQKFSIALSKEWIRQAHDDLTLDNRAAVPRDIEMSIEHWSGTTQDGTNEHELIESLTRHIHDRRDAELDEMRLGLKHWLGLIAGVLFLLMSITTPFLLVLGALGVIYFFWSRLNLAKAKLRVTEDYEKLLQSCKDILRAVLSDVVDWRQEYAREDGKAGRVTEFLDSVAAERYTFSSFDSARSIISS</sequence>
<keyword evidence="2" id="KW-0812">Transmembrane</keyword>
<keyword evidence="4" id="KW-1185">Reference proteome</keyword>
<accession>A0ABY4RTK6</accession>
<keyword evidence="1" id="KW-0175">Coiled coil</keyword>
<keyword evidence="2" id="KW-1133">Transmembrane helix</keyword>
<feature type="transmembrane region" description="Helical" evidence="2">
    <location>
        <begin position="465"/>
        <end position="497"/>
    </location>
</feature>
<evidence type="ECO:0000256" key="2">
    <source>
        <dbReference type="SAM" id="Phobius"/>
    </source>
</evidence>
<name>A0ABY4RTK6_9BACL</name>
<protein>
    <submittedName>
        <fullName evidence="3">Uncharacterized protein</fullName>
    </submittedName>
</protein>
<feature type="coiled-coil region" evidence="1">
    <location>
        <begin position="12"/>
        <end position="87"/>
    </location>
</feature>
<gene>
    <name evidence="3" type="ORF">SK3146_03967</name>
</gene>
<reference evidence="3" key="2">
    <citation type="journal article" date="2021" name="J Anim Sci Technol">
        <title>Complete genome sequence of Paenibacillus konkukensis sp. nov. SK3146 as a potential probiotic strain.</title>
        <authorList>
            <person name="Jung H.I."/>
            <person name="Park S."/>
            <person name="Niu K.M."/>
            <person name="Lee S.W."/>
            <person name="Kothari D."/>
            <person name="Yi K.J."/>
            <person name="Kim S.K."/>
        </authorList>
    </citation>
    <scope>NUCLEOTIDE SEQUENCE</scope>
    <source>
        <strain evidence="3">SK3146</strain>
    </source>
</reference>
<evidence type="ECO:0000256" key="1">
    <source>
        <dbReference type="SAM" id="Coils"/>
    </source>
</evidence>
<dbReference type="RefSeq" id="WP_249860451.1">
    <property type="nucleotide sequence ID" value="NZ_CP027059.1"/>
</dbReference>
<evidence type="ECO:0000313" key="4">
    <source>
        <dbReference type="Proteomes" id="UP001057134"/>
    </source>
</evidence>
<organism evidence="3 4">
    <name type="scientific">Paenibacillus konkukensis</name>
    <dbReference type="NCBI Taxonomy" id="2020716"/>
    <lineage>
        <taxon>Bacteria</taxon>
        <taxon>Bacillati</taxon>
        <taxon>Bacillota</taxon>
        <taxon>Bacilli</taxon>
        <taxon>Bacillales</taxon>
        <taxon>Paenibacillaceae</taxon>
        <taxon>Paenibacillus</taxon>
    </lineage>
</organism>
<reference evidence="3" key="1">
    <citation type="submission" date="2018-02" db="EMBL/GenBank/DDBJ databases">
        <authorList>
            <person name="Kim S.-K."/>
            <person name="Jung H.-I."/>
            <person name="Lee S.-W."/>
        </authorList>
    </citation>
    <scope>NUCLEOTIDE SEQUENCE</scope>
    <source>
        <strain evidence="3">SK3146</strain>
    </source>
</reference>
<proteinExistence type="predicted"/>
<dbReference type="Proteomes" id="UP001057134">
    <property type="component" value="Chromosome"/>
</dbReference>